<evidence type="ECO:0000259" key="1">
    <source>
        <dbReference type="Pfam" id="PF20613"/>
    </source>
</evidence>
<feature type="domain" description="HipA-like kinase" evidence="1">
    <location>
        <begin position="52"/>
        <end position="165"/>
    </location>
</feature>
<dbReference type="EMBL" id="CP000934">
    <property type="protein sequence ID" value="ACE85854.1"/>
    <property type="molecule type" value="Genomic_DNA"/>
</dbReference>
<dbReference type="Pfam" id="PF20613">
    <property type="entry name" value="HipA_2"/>
    <property type="match status" value="1"/>
</dbReference>
<dbReference type="OrthoDB" id="9128719at2"/>
<dbReference type="RefSeq" id="WP_012489304.1">
    <property type="nucleotide sequence ID" value="NC_010995.1"/>
</dbReference>
<dbReference type="AlphaFoldDB" id="B3PHY9"/>
<evidence type="ECO:0000313" key="2">
    <source>
        <dbReference type="EMBL" id="ACE85854.1"/>
    </source>
</evidence>
<name>B3PHY9_CELJU</name>
<dbReference type="InterPro" id="IPR046748">
    <property type="entry name" value="HipA_2"/>
</dbReference>
<accession>B3PHY9</accession>
<organism evidence="2 3">
    <name type="scientific">Cellvibrio japonicus (strain Ueda107)</name>
    <name type="common">Pseudomonas fluorescens subsp. cellulosa</name>
    <dbReference type="NCBI Taxonomy" id="498211"/>
    <lineage>
        <taxon>Bacteria</taxon>
        <taxon>Pseudomonadati</taxon>
        <taxon>Pseudomonadota</taxon>
        <taxon>Gammaproteobacteria</taxon>
        <taxon>Cellvibrionales</taxon>
        <taxon>Cellvibrionaceae</taxon>
        <taxon>Cellvibrio</taxon>
    </lineage>
</organism>
<dbReference type="KEGG" id="cja:CJA_3733"/>
<evidence type="ECO:0000313" key="3">
    <source>
        <dbReference type="Proteomes" id="UP000001036"/>
    </source>
</evidence>
<reference evidence="2 3" key="1">
    <citation type="journal article" date="2008" name="J. Bacteriol.">
        <title>Insights into plant cell wall degradation from the genome sequence of the soil bacterium Cellvibrio japonicus.</title>
        <authorList>
            <person name="Deboy R.T."/>
            <person name="Mongodin E.F."/>
            <person name="Fouts D.E."/>
            <person name="Tailford L.E."/>
            <person name="Khouri H."/>
            <person name="Emerson J.B."/>
            <person name="Mohamoud Y."/>
            <person name="Watkins K."/>
            <person name="Henrissat B."/>
            <person name="Gilbert H.J."/>
            <person name="Nelson K.E."/>
        </authorList>
    </citation>
    <scope>NUCLEOTIDE SEQUENCE [LARGE SCALE GENOMIC DNA]</scope>
    <source>
        <strain evidence="2 3">Ueda107</strain>
    </source>
</reference>
<dbReference type="Proteomes" id="UP000001036">
    <property type="component" value="Chromosome"/>
</dbReference>
<protein>
    <recommendedName>
        <fullName evidence="1">HipA-like kinase domain-containing protein</fullName>
    </recommendedName>
</protein>
<proteinExistence type="predicted"/>
<keyword evidence="3" id="KW-1185">Reference proteome</keyword>
<dbReference type="HOGENOM" id="CLU_095635_0_0_6"/>
<sequence>MSLNNPRIEIATAYPNLQEISVGKGKGVTLFGDIHTDQGAKRAFVKLLSLEGIAREAICSVVGRMLHLPLRQGYYVNVANTQFHRQVGNLEHLAFGTLDDATRLFPLKELSSVETDLLKWDDVLKSAVFDEWIANGDRLPNNMVFERGGVFWLFDHDEAFPGHVSAATPVSPQLLALLARGKSEFDLYRIRQQAVDIIEAYKKIDWHEVYDDVRIKEEGKCMKPYFDKHIHFLKARIPEM</sequence>
<gene>
    <name evidence="2" type="ordered locus">CJA_3733</name>
</gene>
<dbReference type="STRING" id="498211.CJA_3733"/>